<dbReference type="InterPro" id="IPR035906">
    <property type="entry name" value="MetI-like_sf"/>
</dbReference>
<dbReference type="GO" id="GO:0005886">
    <property type="term" value="C:plasma membrane"/>
    <property type="evidence" value="ECO:0007669"/>
    <property type="project" value="UniProtKB-SubCell"/>
</dbReference>
<organism evidence="11 12">
    <name type="scientific">Devosia equisanguinis</name>
    <dbReference type="NCBI Taxonomy" id="2490941"/>
    <lineage>
        <taxon>Bacteria</taxon>
        <taxon>Pseudomonadati</taxon>
        <taxon>Pseudomonadota</taxon>
        <taxon>Alphaproteobacteria</taxon>
        <taxon>Hyphomicrobiales</taxon>
        <taxon>Devosiaceae</taxon>
        <taxon>Devosia</taxon>
    </lineage>
</organism>
<dbReference type="SUPFAM" id="SSF161098">
    <property type="entry name" value="MetI-like"/>
    <property type="match status" value="1"/>
</dbReference>
<keyword evidence="4 9" id="KW-0812">Transmembrane</keyword>
<reference evidence="11 12" key="1">
    <citation type="submission" date="2018-12" db="EMBL/GenBank/DDBJ databases">
        <authorList>
            <person name="Criscuolo A."/>
        </authorList>
    </citation>
    <scope>NUCLEOTIDE SEQUENCE [LARGE SCALE GENOMIC DNA]</scope>
    <source>
        <strain evidence="11">ACIP1116281</strain>
    </source>
</reference>
<dbReference type="GO" id="GO:0015031">
    <property type="term" value="P:protein transport"/>
    <property type="evidence" value="ECO:0007669"/>
    <property type="project" value="UniProtKB-KW"/>
</dbReference>
<dbReference type="CDD" id="cd06261">
    <property type="entry name" value="TM_PBP2"/>
    <property type="match status" value="1"/>
</dbReference>
<dbReference type="PROSITE" id="PS50928">
    <property type="entry name" value="ABC_TM1"/>
    <property type="match status" value="1"/>
</dbReference>
<dbReference type="Gene3D" id="1.10.3720.10">
    <property type="entry name" value="MetI-like"/>
    <property type="match status" value="1"/>
</dbReference>
<gene>
    <name evidence="11" type="primary">nikC_1</name>
    <name evidence="11" type="ORF">DEVEQU_00969</name>
</gene>
<proteinExistence type="inferred from homology"/>
<feature type="transmembrane region" description="Helical" evidence="9">
    <location>
        <begin position="34"/>
        <end position="57"/>
    </location>
</feature>
<evidence type="ECO:0000313" key="12">
    <source>
        <dbReference type="Proteomes" id="UP000268844"/>
    </source>
</evidence>
<keyword evidence="5" id="KW-0571">Peptide transport</keyword>
<feature type="transmembrane region" description="Helical" evidence="9">
    <location>
        <begin position="258"/>
        <end position="280"/>
    </location>
</feature>
<dbReference type="InterPro" id="IPR000515">
    <property type="entry name" value="MetI-like"/>
</dbReference>
<feature type="transmembrane region" description="Helical" evidence="9">
    <location>
        <begin position="213"/>
        <end position="238"/>
    </location>
</feature>
<accession>A0A447I8I2</accession>
<evidence type="ECO:0000256" key="4">
    <source>
        <dbReference type="ARBA" id="ARBA00022692"/>
    </source>
</evidence>
<evidence type="ECO:0000256" key="9">
    <source>
        <dbReference type="RuleBase" id="RU363032"/>
    </source>
</evidence>
<evidence type="ECO:0000256" key="6">
    <source>
        <dbReference type="ARBA" id="ARBA00022927"/>
    </source>
</evidence>
<evidence type="ECO:0000313" key="11">
    <source>
        <dbReference type="EMBL" id="VDS03840.1"/>
    </source>
</evidence>
<dbReference type="InterPro" id="IPR025966">
    <property type="entry name" value="OppC_N"/>
</dbReference>
<sequence>MTLLDRFAAVARPAPIAMTPGTSRRLWPRLLAHGGFRTGLVLALALLILAALGPFIAPYEPNWPDYAATLKPPGAAHWLGTDATGRDVLSRLLDGAHRSIGAAALVLGTIFAIGLVIGTIAGLAGGIVDTVLMRLVDVMMTLPGLVLAFAIIGILGPGFLNLLLALVIADWAYYARLSRALTLSARQRPDVVAARMAGIGWPRILFGHILPGVALQLAVVATLGMGGMIAAISGFSFLGLGVQPPYAEWGAMLAESRFYFPIAPWLLLAPAVTIFASVMASNLIGNGLRDVLEPKGRS</sequence>
<keyword evidence="7 9" id="KW-1133">Transmembrane helix</keyword>
<evidence type="ECO:0000256" key="5">
    <source>
        <dbReference type="ARBA" id="ARBA00022856"/>
    </source>
</evidence>
<dbReference type="AlphaFoldDB" id="A0A447I8I2"/>
<dbReference type="EMBL" id="UZWD01000015">
    <property type="protein sequence ID" value="VDS03840.1"/>
    <property type="molecule type" value="Genomic_DNA"/>
</dbReference>
<keyword evidence="6" id="KW-0653">Protein transport</keyword>
<keyword evidence="8 9" id="KW-0472">Membrane</keyword>
<comment type="similarity">
    <text evidence="9">Belongs to the binding-protein-dependent transport system permease family.</text>
</comment>
<evidence type="ECO:0000256" key="8">
    <source>
        <dbReference type="ARBA" id="ARBA00023136"/>
    </source>
</evidence>
<dbReference type="Pfam" id="PF12911">
    <property type="entry name" value="OppC_N"/>
    <property type="match status" value="1"/>
</dbReference>
<comment type="subcellular location">
    <subcellularLocation>
        <location evidence="1 9">Cell membrane</location>
        <topology evidence="1 9">Multi-pass membrane protein</topology>
    </subcellularLocation>
</comment>
<evidence type="ECO:0000256" key="7">
    <source>
        <dbReference type="ARBA" id="ARBA00022989"/>
    </source>
</evidence>
<feature type="domain" description="ABC transmembrane type-1" evidence="10">
    <location>
        <begin position="100"/>
        <end position="285"/>
    </location>
</feature>
<evidence type="ECO:0000256" key="3">
    <source>
        <dbReference type="ARBA" id="ARBA00022475"/>
    </source>
</evidence>
<dbReference type="OrthoDB" id="9805884at2"/>
<evidence type="ECO:0000256" key="2">
    <source>
        <dbReference type="ARBA" id="ARBA00022448"/>
    </source>
</evidence>
<dbReference type="RefSeq" id="WP_126149438.1">
    <property type="nucleotide sequence ID" value="NZ_JBHTMH010000001.1"/>
</dbReference>
<keyword evidence="3" id="KW-1003">Cell membrane</keyword>
<protein>
    <submittedName>
        <fullName evidence="11">Nickel transport system permease protein NikC</fullName>
    </submittedName>
</protein>
<dbReference type="PANTHER" id="PTHR43386">
    <property type="entry name" value="OLIGOPEPTIDE TRANSPORT SYSTEM PERMEASE PROTEIN APPC"/>
    <property type="match status" value="1"/>
</dbReference>
<dbReference type="Proteomes" id="UP000268844">
    <property type="component" value="Unassembled WGS sequence"/>
</dbReference>
<dbReference type="Pfam" id="PF00528">
    <property type="entry name" value="BPD_transp_1"/>
    <property type="match status" value="1"/>
</dbReference>
<evidence type="ECO:0000256" key="1">
    <source>
        <dbReference type="ARBA" id="ARBA00004651"/>
    </source>
</evidence>
<feature type="transmembrane region" description="Helical" evidence="9">
    <location>
        <begin position="100"/>
        <end position="124"/>
    </location>
</feature>
<keyword evidence="2 9" id="KW-0813">Transport</keyword>
<dbReference type="InterPro" id="IPR050366">
    <property type="entry name" value="BP-dependent_transpt_permease"/>
</dbReference>
<evidence type="ECO:0000259" key="10">
    <source>
        <dbReference type="PROSITE" id="PS50928"/>
    </source>
</evidence>
<name>A0A447I8I2_9HYPH</name>
<dbReference type="PANTHER" id="PTHR43386:SF1">
    <property type="entry name" value="D,D-DIPEPTIDE TRANSPORT SYSTEM PERMEASE PROTEIN DDPC-RELATED"/>
    <property type="match status" value="1"/>
</dbReference>
<keyword evidence="12" id="KW-1185">Reference proteome</keyword>
<dbReference type="GO" id="GO:0071916">
    <property type="term" value="F:dipeptide transmembrane transporter activity"/>
    <property type="evidence" value="ECO:0007669"/>
    <property type="project" value="TreeGrafter"/>
</dbReference>